<feature type="compositionally biased region" description="Pro residues" evidence="2">
    <location>
        <begin position="847"/>
        <end position="862"/>
    </location>
</feature>
<dbReference type="PROSITE" id="PS50031">
    <property type="entry name" value="EH"/>
    <property type="match status" value="4"/>
</dbReference>
<dbReference type="GO" id="GO:0005737">
    <property type="term" value="C:cytoplasm"/>
    <property type="evidence" value="ECO:0007669"/>
    <property type="project" value="TreeGrafter"/>
</dbReference>
<organism evidence="5 6">
    <name type="scientific">Cerrena zonata</name>
    <dbReference type="NCBI Taxonomy" id="2478898"/>
    <lineage>
        <taxon>Eukaryota</taxon>
        <taxon>Fungi</taxon>
        <taxon>Dikarya</taxon>
        <taxon>Basidiomycota</taxon>
        <taxon>Agaricomycotina</taxon>
        <taxon>Agaricomycetes</taxon>
        <taxon>Polyporales</taxon>
        <taxon>Cerrenaceae</taxon>
        <taxon>Cerrena</taxon>
    </lineage>
</organism>
<feature type="compositionally biased region" description="Polar residues" evidence="2">
    <location>
        <begin position="814"/>
        <end position="835"/>
    </location>
</feature>
<gene>
    <name evidence="5" type="ORF">QCA50_002721</name>
</gene>
<feature type="domain" description="EH" evidence="3">
    <location>
        <begin position="248"/>
        <end position="337"/>
    </location>
</feature>
<dbReference type="Proteomes" id="UP001385951">
    <property type="component" value="Unassembled WGS sequence"/>
</dbReference>
<dbReference type="SUPFAM" id="SSF47473">
    <property type="entry name" value="EF-hand"/>
    <property type="match status" value="4"/>
</dbReference>
<sequence length="862" mass="93343">MGWNDRKTLQRNKYKAPSAAFMNNFPSRPSASSSGSRLPTPSVPQYQYQAQHSSTSSPYYPQVSQYQAQSQYQAFPPSQWGHGRSHSTPLQNYAPPPGPPPSGPPAPEKTPSKEEDIQRLFKVCQVGRGNASLLHEALVYASPADLKDKDSLIQEFRQKCTKSQEHVSSQIPWATSQTEQAQSGSSESKEEQLLGQLLSTNEALMDALKMYDDMEKAGVEQETRERAQAERKLQAFTAITEFVPTPAESELVKQIFDIGDTMRTGSISAISASKIFTGAGIYPSVMSDIWQIANVEESDTLSRQVVAIAVRLAGHAQSKPRAEIDVSLVNTPAPLPTFRGLESSPAISASASGSNQAGPSSPPLPPLTPEDRAKFLKIFFNTGPNSGVIESERAKEVFLRSRLPLEILAQIWDLADTQKQGALDARSFTVAMYLIQATMSGRMKVMPHFLPESIYEAASGEAALKHLQRKNSGFTAPVMTMPTPSSSSAGPSSQAGPSSVSVERHWDVDLELRGTAEAFFFAMDEQNRGYLDGNTARAHFKQMGISEQNTQKIWHLVDINGDGRLGPDEFAVALYLIRELEAGKSVPLTLPPSLVPPSLRKQPEPSSVMSDLMLISFDEEVSAPPLPPKDRTPSLSVSASMLSISATPHILDEPSPPPRVPSKASFAQQTPISTSPADLSTPAFPSFNSPPPTPGSSRILADGSWNWGISPSEKTRSDQFFDMLDPWKHGYVEGDTAVPFMSKSKLPTEALGKIWDLADADADGRLSRDEFAVAMHLIRAKLAGKDVPDNLPPSLVPPLLPRTEMVAPAHDDQSITTQPASTSQSGVTATSTTTEALIGEDEAPRSSTPPPPYESLPPTALP</sequence>
<reference evidence="5 6" key="1">
    <citation type="submission" date="2022-09" db="EMBL/GenBank/DDBJ databases">
        <authorList>
            <person name="Palmer J.M."/>
        </authorList>
    </citation>
    <scope>NUCLEOTIDE SEQUENCE [LARGE SCALE GENOMIC DNA]</scope>
    <source>
        <strain evidence="5 6">DSM 7382</strain>
    </source>
</reference>
<accession>A0AAW0GQ51</accession>
<evidence type="ECO:0000259" key="3">
    <source>
        <dbReference type="PROSITE" id="PS50031"/>
    </source>
</evidence>
<dbReference type="GO" id="GO:0016197">
    <property type="term" value="P:endosomal transport"/>
    <property type="evidence" value="ECO:0007669"/>
    <property type="project" value="TreeGrafter"/>
</dbReference>
<feature type="domain" description="EH" evidence="3">
    <location>
        <begin position="517"/>
        <end position="601"/>
    </location>
</feature>
<feature type="compositionally biased region" description="Low complexity" evidence="2">
    <location>
        <begin position="26"/>
        <end position="40"/>
    </location>
</feature>
<keyword evidence="1" id="KW-0106">Calcium</keyword>
<evidence type="ECO:0000259" key="4">
    <source>
        <dbReference type="PROSITE" id="PS50222"/>
    </source>
</evidence>
<feature type="compositionally biased region" description="Polar residues" evidence="2">
    <location>
        <begin position="43"/>
        <end position="52"/>
    </location>
</feature>
<feature type="compositionally biased region" description="Polar residues" evidence="2">
    <location>
        <begin position="665"/>
        <end position="678"/>
    </location>
</feature>
<dbReference type="GO" id="GO:0006897">
    <property type="term" value="P:endocytosis"/>
    <property type="evidence" value="ECO:0007669"/>
    <property type="project" value="TreeGrafter"/>
</dbReference>
<evidence type="ECO:0000313" key="5">
    <source>
        <dbReference type="EMBL" id="KAK7693155.1"/>
    </source>
</evidence>
<feature type="region of interest" description="Disordered" evidence="2">
    <location>
        <begin position="164"/>
        <end position="191"/>
    </location>
</feature>
<feature type="domain" description="EH" evidence="3">
    <location>
        <begin position="371"/>
        <end position="461"/>
    </location>
</feature>
<dbReference type="InterPro" id="IPR002048">
    <property type="entry name" value="EF_hand_dom"/>
</dbReference>
<feature type="region of interest" description="Disordered" evidence="2">
    <location>
        <begin position="809"/>
        <end position="862"/>
    </location>
</feature>
<feature type="region of interest" description="Disordered" evidence="2">
    <location>
        <begin position="1"/>
        <end position="114"/>
    </location>
</feature>
<keyword evidence="6" id="KW-1185">Reference proteome</keyword>
<dbReference type="Gene3D" id="1.10.238.10">
    <property type="entry name" value="EF-hand"/>
    <property type="match status" value="4"/>
</dbReference>
<dbReference type="Pfam" id="PF12763">
    <property type="entry name" value="EH"/>
    <property type="match status" value="3"/>
</dbReference>
<feature type="region of interest" description="Disordered" evidence="2">
    <location>
        <begin position="346"/>
        <end position="367"/>
    </location>
</feature>
<dbReference type="SMART" id="SM00054">
    <property type="entry name" value="EFh"/>
    <property type="match status" value="3"/>
</dbReference>
<dbReference type="GO" id="GO:0005509">
    <property type="term" value="F:calcium ion binding"/>
    <property type="evidence" value="ECO:0007669"/>
    <property type="project" value="InterPro"/>
</dbReference>
<name>A0AAW0GQ51_9APHY</name>
<dbReference type="CDD" id="cd21383">
    <property type="entry name" value="GAT_GGA_Tom1-like"/>
    <property type="match status" value="1"/>
</dbReference>
<dbReference type="SMART" id="SM00027">
    <property type="entry name" value="EH"/>
    <property type="match status" value="4"/>
</dbReference>
<feature type="compositionally biased region" description="Polar residues" evidence="2">
    <location>
        <begin position="166"/>
        <end position="186"/>
    </location>
</feature>
<dbReference type="InterPro" id="IPR038425">
    <property type="entry name" value="GAT_sf"/>
</dbReference>
<evidence type="ECO:0000256" key="2">
    <source>
        <dbReference type="SAM" id="MobiDB-lite"/>
    </source>
</evidence>
<protein>
    <submittedName>
        <fullName evidence="5">Uncharacterized protein</fullName>
    </submittedName>
</protein>
<dbReference type="InterPro" id="IPR000261">
    <property type="entry name" value="EH_dom"/>
</dbReference>
<dbReference type="PANTHER" id="PTHR11216:SF170">
    <property type="entry name" value="DYNAMIN ASSOCIATED PROTEIN 160, ISOFORM D"/>
    <property type="match status" value="1"/>
</dbReference>
<feature type="region of interest" description="Disordered" evidence="2">
    <location>
        <begin position="649"/>
        <end position="700"/>
    </location>
</feature>
<evidence type="ECO:0000256" key="1">
    <source>
        <dbReference type="ARBA" id="ARBA00022837"/>
    </source>
</evidence>
<dbReference type="PROSITE" id="PS50222">
    <property type="entry name" value="EF_HAND_2"/>
    <property type="match status" value="2"/>
</dbReference>
<feature type="compositionally biased region" description="Pro residues" evidence="2">
    <location>
        <begin position="94"/>
        <end position="108"/>
    </location>
</feature>
<dbReference type="PANTHER" id="PTHR11216">
    <property type="entry name" value="EH DOMAIN"/>
    <property type="match status" value="1"/>
</dbReference>
<proteinExistence type="predicted"/>
<dbReference type="InterPro" id="IPR018247">
    <property type="entry name" value="EF_Hand_1_Ca_BS"/>
</dbReference>
<feature type="domain" description="EF-hand" evidence="4">
    <location>
        <begin position="545"/>
        <end position="580"/>
    </location>
</feature>
<dbReference type="AlphaFoldDB" id="A0AAW0GQ51"/>
<dbReference type="SUPFAM" id="SSF89009">
    <property type="entry name" value="GAT-like domain"/>
    <property type="match status" value="1"/>
</dbReference>
<evidence type="ECO:0000313" key="6">
    <source>
        <dbReference type="Proteomes" id="UP001385951"/>
    </source>
</evidence>
<feature type="compositionally biased region" description="Low complexity" evidence="2">
    <location>
        <begin position="53"/>
        <end position="79"/>
    </location>
</feature>
<dbReference type="GO" id="GO:0005886">
    <property type="term" value="C:plasma membrane"/>
    <property type="evidence" value="ECO:0007669"/>
    <property type="project" value="TreeGrafter"/>
</dbReference>
<dbReference type="EMBL" id="JASBNA010000003">
    <property type="protein sequence ID" value="KAK7693155.1"/>
    <property type="molecule type" value="Genomic_DNA"/>
</dbReference>
<comment type="caution">
    <text evidence="5">The sequence shown here is derived from an EMBL/GenBank/DDBJ whole genome shotgun (WGS) entry which is preliminary data.</text>
</comment>
<dbReference type="InterPro" id="IPR011992">
    <property type="entry name" value="EF-hand-dom_pair"/>
</dbReference>
<dbReference type="CDD" id="cd00052">
    <property type="entry name" value="EH"/>
    <property type="match status" value="3"/>
</dbReference>
<dbReference type="Gene3D" id="1.20.58.160">
    <property type="match status" value="1"/>
</dbReference>
<dbReference type="PROSITE" id="PS00018">
    <property type="entry name" value="EF_HAND_1"/>
    <property type="match status" value="2"/>
</dbReference>
<feature type="domain" description="EF-hand" evidence="4">
    <location>
        <begin position="746"/>
        <end position="781"/>
    </location>
</feature>
<feature type="domain" description="EH" evidence="3">
    <location>
        <begin position="713"/>
        <end position="798"/>
    </location>
</feature>